<name>A0A423VIC3_CYTCH</name>
<comment type="caution">
    <text evidence="2">The sequence shown here is derived from an EMBL/GenBank/DDBJ whole genome shotgun (WGS) entry which is preliminary data.</text>
</comment>
<evidence type="ECO:0000256" key="1">
    <source>
        <dbReference type="SAM" id="MobiDB-lite"/>
    </source>
</evidence>
<feature type="region of interest" description="Disordered" evidence="1">
    <location>
        <begin position="84"/>
        <end position="235"/>
    </location>
</feature>
<feature type="compositionally biased region" description="Polar residues" evidence="1">
    <location>
        <begin position="218"/>
        <end position="227"/>
    </location>
</feature>
<dbReference type="Proteomes" id="UP000284375">
    <property type="component" value="Unassembled WGS sequence"/>
</dbReference>
<dbReference type="OrthoDB" id="10485499at2759"/>
<sequence>MAAPNRTRSSSRSSFSTFWELELQAGAYRSPVPSSAALNFHGRALVEESNRNTLNNILARTRQNTPFLPPNSRLQLEQHFLQLRDHQNKPSSRDSVVQDWRGDHETGDHRNTDCDRFVTQARNRVDPLLPPTRGRNARNVDFEVGDSDDGDSDDEIDDETDDDIDRVSPEVDDSEEDESEEDDQEGTEEGESSEDDRAEEHYPDSSGDEQEEPEEPADNNQPSNTDPPSERGSIRNIFSALFANLPAERDFEDVFRSQILADSNRTRAQRSQPDHEQPHTPHHVGNDDSDDLDSGDDRSDDEQASRASPDGSEQEDPDTSEFLKANDSSDTNEEAPGSDSEPESNPGRTTTRPNPSV</sequence>
<accession>A0A423VIC3</accession>
<evidence type="ECO:0000313" key="2">
    <source>
        <dbReference type="EMBL" id="ROV90747.1"/>
    </source>
</evidence>
<organism evidence="2 3">
    <name type="scientific">Cytospora chrysosperma</name>
    <name type="common">Cytospora canker fungus</name>
    <name type="synonym">Sphaeria chrysosperma</name>
    <dbReference type="NCBI Taxonomy" id="252740"/>
    <lineage>
        <taxon>Eukaryota</taxon>
        <taxon>Fungi</taxon>
        <taxon>Dikarya</taxon>
        <taxon>Ascomycota</taxon>
        <taxon>Pezizomycotina</taxon>
        <taxon>Sordariomycetes</taxon>
        <taxon>Sordariomycetidae</taxon>
        <taxon>Diaporthales</taxon>
        <taxon>Cytosporaceae</taxon>
        <taxon>Cytospora</taxon>
    </lineage>
</organism>
<gene>
    <name evidence="2" type="ORF">VSDG_08304</name>
</gene>
<feature type="compositionally biased region" description="Basic and acidic residues" evidence="1">
    <location>
        <begin position="100"/>
        <end position="116"/>
    </location>
</feature>
<dbReference type="EMBL" id="LJZO01000048">
    <property type="protein sequence ID" value="ROV90747.1"/>
    <property type="molecule type" value="Genomic_DNA"/>
</dbReference>
<feature type="region of interest" description="Disordered" evidence="1">
    <location>
        <begin position="262"/>
        <end position="357"/>
    </location>
</feature>
<feature type="compositionally biased region" description="Polar residues" evidence="1">
    <location>
        <begin position="346"/>
        <end position="357"/>
    </location>
</feature>
<evidence type="ECO:0000313" key="3">
    <source>
        <dbReference type="Proteomes" id="UP000284375"/>
    </source>
</evidence>
<proteinExistence type="predicted"/>
<protein>
    <submittedName>
        <fullName evidence="2">Uncharacterized protein</fullName>
    </submittedName>
</protein>
<feature type="compositionally biased region" description="Acidic residues" evidence="1">
    <location>
        <begin position="143"/>
        <end position="197"/>
    </location>
</feature>
<dbReference type="AlphaFoldDB" id="A0A423VIC3"/>
<feature type="compositionally biased region" description="Basic and acidic residues" evidence="1">
    <location>
        <begin position="295"/>
        <end position="304"/>
    </location>
</feature>
<feature type="compositionally biased region" description="Acidic residues" evidence="1">
    <location>
        <begin position="206"/>
        <end position="217"/>
    </location>
</feature>
<keyword evidence="3" id="KW-1185">Reference proteome</keyword>
<reference evidence="2 3" key="1">
    <citation type="submission" date="2015-09" db="EMBL/GenBank/DDBJ databases">
        <title>Host preference determinants of Valsa canker pathogens revealed by comparative genomics.</title>
        <authorList>
            <person name="Yin Z."/>
            <person name="Huang L."/>
        </authorList>
    </citation>
    <scope>NUCLEOTIDE SEQUENCE [LARGE SCALE GENOMIC DNA]</scope>
    <source>
        <strain evidence="2 3">YSFL</strain>
    </source>
</reference>